<evidence type="ECO:0000313" key="2">
    <source>
        <dbReference type="EMBL" id="ABC35949.1"/>
    </source>
</evidence>
<dbReference type="AlphaFoldDB" id="Q2T7F8"/>
<evidence type="ECO:0000256" key="1">
    <source>
        <dbReference type="SAM" id="MobiDB-lite"/>
    </source>
</evidence>
<dbReference type="HOGENOM" id="CLU_2647628_0_0_4"/>
<organism evidence="2 3">
    <name type="scientific">Burkholderia thailandensis (strain ATCC 700388 / DSM 13276 / CCUG 48851 / CIP 106301 / E264)</name>
    <dbReference type="NCBI Taxonomy" id="271848"/>
    <lineage>
        <taxon>Bacteria</taxon>
        <taxon>Pseudomonadati</taxon>
        <taxon>Pseudomonadota</taxon>
        <taxon>Betaproteobacteria</taxon>
        <taxon>Burkholderiales</taxon>
        <taxon>Burkholderiaceae</taxon>
        <taxon>Burkholderia</taxon>
        <taxon>pseudomallei group</taxon>
    </lineage>
</organism>
<sequence length="76" mass="8504">MRRGGGIPEARRASRAAFDPDPDRVGRPCCCAVFSTRRRAPPPVVPAGARPRERIRTDHSIRDCASKYPQIFPNFL</sequence>
<proteinExistence type="predicted"/>
<accession>Q2T7F8</accession>
<protein>
    <submittedName>
        <fullName evidence="2">Uncharacterized protein</fullName>
    </submittedName>
</protein>
<reference evidence="2 3" key="1">
    <citation type="journal article" date="2005" name="BMC Genomics">
        <title>Bacterial genome adaptation to niches: divergence of the potential virulence genes in three Burkholderia species of different survival strategies.</title>
        <authorList>
            <person name="Kim H.S."/>
            <person name="Schell M.A."/>
            <person name="Yu Y."/>
            <person name="Ulrich R.L."/>
            <person name="Sarria S.H."/>
            <person name="Nierman W.C."/>
            <person name="DeShazer D."/>
        </authorList>
    </citation>
    <scope>NUCLEOTIDE SEQUENCE [LARGE SCALE GENOMIC DNA]</scope>
    <source>
        <strain evidence="3">ATCC 700388 / DSM 13276 / CCUG 48851 / CIP 106301 / E264</strain>
    </source>
</reference>
<keyword evidence="3" id="KW-1185">Reference proteome</keyword>
<evidence type="ECO:0000313" key="3">
    <source>
        <dbReference type="Proteomes" id="UP000001930"/>
    </source>
</evidence>
<dbReference type="Proteomes" id="UP000001930">
    <property type="component" value="Chromosome II"/>
</dbReference>
<feature type="region of interest" description="Disordered" evidence="1">
    <location>
        <begin position="1"/>
        <end position="23"/>
    </location>
</feature>
<gene>
    <name evidence="2" type="ordered locus">BTH_II0692</name>
</gene>
<dbReference type="KEGG" id="bte:BTH_II0692"/>
<name>Q2T7F8_BURTA</name>
<dbReference type="EMBL" id="CP000085">
    <property type="protein sequence ID" value="ABC35949.1"/>
    <property type="molecule type" value="Genomic_DNA"/>
</dbReference>